<dbReference type="OrthoDB" id="3362851at2759"/>
<feature type="compositionally biased region" description="Low complexity" evidence="3">
    <location>
        <begin position="301"/>
        <end position="312"/>
    </location>
</feature>
<evidence type="ECO:0000259" key="4">
    <source>
        <dbReference type="PROSITE" id="PS50048"/>
    </source>
</evidence>
<feature type="compositionally biased region" description="Low complexity" evidence="3">
    <location>
        <begin position="199"/>
        <end position="208"/>
    </location>
</feature>
<feature type="compositionally biased region" description="Polar residues" evidence="3">
    <location>
        <begin position="329"/>
        <end position="346"/>
    </location>
</feature>
<dbReference type="Gene3D" id="4.10.240.10">
    <property type="entry name" value="Zn(2)-C6 fungal-type DNA-binding domain"/>
    <property type="match status" value="1"/>
</dbReference>
<dbReference type="PANTHER" id="PTHR31001">
    <property type="entry name" value="UNCHARACTERIZED TRANSCRIPTIONAL REGULATORY PROTEIN"/>
    <property type="match status" value="1"/>
</dbReference>
<reference evidence="5" key="1">
    <citation type="submission" date="2020-05" db="EMBL/GenBank/DDBJ databases">
        <title>Mycena genomes resolve the evolution of fungal bioluminescence.</title>
        <authorList>
            <person name="Tsai I.J."/>
        </authorList>
    </citation>
    <scope>NUCLEOTIDE SEQUENCE</scope>
    <source>
        <strain evidence="5">CCC161011</strain>
    </source>
</reference>
<keyword evidence="6" id="KW-1185">Reference proteome</keyword>
<dbReference type="GO" id="GO:0005634">
    <property type="term" value="C:nucleus"/>
    <property type="evidence" value="ECO:0007669"/>
    <property type="project" value="UniProtKB-SubCell"/>
</dbReference>
<feature type="region of interest" description="Disordered" evidence="3">
    <location>
        <begin position="491"/>
        <end position="524"/>
    </location>
</feature>
<feature type="compositionally biased region" description="Basic and acidic residues" evidence="3">
    <location>
        <begin position="736"/>
        <end position="748"/>
    </location>
</feature>
<protein>
    <submittedName>
        <fullName evidence="5">C6 transcriptional factoral factor</fullName>
    </submittedName>
</protein>
<feature type="domain" description="Zn(2)-C6 fungal-type" evidence="4">
    <location>
        <begin position="58"/>
        <end position="89"/>
    </location>
</feature>
<dbReference type="InterPro" id="IPR036864">
    <property type="entry name" value="Zn2-C6_fun-type_DNA-bd_sf"/>
</dbReference>
<organism evidence="5 6">
    <name type="scientific">Mycena venus</name>
    <dbReference type="NCBI Taxonomy" id="2733690"/>
    <lineage>
        <taxon>Eukaryota</taxon>
        <taxon>Fungi</taxon>
        <taxon>Dikarya</taxon>
        <taxon>Basidiomycota</taxon>
        <taxon>Agaricomycotina</taxon>
        <taxon>Agaricomycetes</taxon>
        <taxon>Agaricomycetidae</taxon>
        <taxon>Agaricales</taxon>
        <taxon>Marasmiineae</taxon>
        <taxon>Mycenaceae</taxon>
        <taxon>Mycena</taxon>
    </lineage>
</organism>
<dbReference type="AlphaFoldDB" id="A0A8H6XSM4"/>
<proteinExistence type="predicted"/>
<feature type="region of interest" description="Disordered" evidence="3">
    <location>
        <begin position="1"/>
        <end position="57"/>
    </location>
</feature>
<feature type="compositionally biased region" description="Polar residues" evidence="3">
    <location>
        <begin position="274"/>
        <end position="295"/>
    </location>
</feature>
<dbReference type="InterPro" id="IPR050613">
    <property type="entry name" value="Sec_Metabolite_Reg"/>
</dbReference>
<dbReference type="PROSITE" id="PS50048">
    <property type="entry name" value="ZN2_CY6_FUNGAL_2"/>
    <property type="match status" value="1"/>
</dbReference>
<feature type="compositionally biased region" description="Polar residues" evidence="3">
    <location>
        <begin position="1"/>
        <end position="10"/>
    </location>
</feature>
<feature type="compositionally biased region" description="Low complexity" evidence="3">
    <location>
        <begin position="408"/>
        <end position="477"/>
    </location>
</feature>
<keyword evidence="2" id="KW-0539">Nucleus</keyword>
<dbReference type="CDD" id="cd00067">
    <property type="entry name" value="GAL4"/>
    <property type="match status" value="1"/>
</dbReference>
<dbReference type="SMART" id="SM00066">
    <property type="entry name" value="GAL4"/>
    <property type="match status" value="1"/>
</dbReference>
<evidence type="ECO:0000256" key="1">
    <source>
        <dbReference type="ARBA" id="ARBA00004123"/>
    </source>
</evidence>
<comment type="caution">
    <text evidence="5">The sequence shown here is derived from an EMBL/GenBank/DDBJ whole genome shotgun (WGS) entry which is preliminary data.</text>
</comment>
<dbReference type="SUPFAM" id="SSF57701">
    <property type="entry name" value="Zn2/Cys6 DNA-binding domain"/>
    <property type="match status" value="1"/>
</dbReference>
<sequence length="748" mass="78746">MDPAPSTSAANYAPPPTPSHAGGGGYPPSSYAGSEGDEREAAGDSEPPKKKRRRQALSCTECKRRKIRCDRTQPCAPCVRRGDQAKCQWHVVEPAAEKYVPRSEYDTLRTRVDSLEEALRARVNAFEDYIYRLPPHVLASHPPPPGLLASGLPGHPEFINAPPGPAQGHNFNPGQSPSYTTMAPPGQQAFNQPLPPMQSFPGSGQQGSFAGGAHGQGHASGSSRGTGPFSGGIAPSQTQTQHPPPQTQVQQQQHSRRASRESQAQPPPVPGRSASFSPTTAHARRTASNSPTQTIFIAPAQTQRQRSGSQSQHPPPSGTVAPWDIQRRAISSSPVHRRASQTTSISPAQTQTQAPGGGQWGESFRSSFPAASPGFPSAAAESSADGGGNGDGNANTGTAPHTHTNTIVGSSSRSGTGVGGRSFSASPAFSPRASPAFSSIGSGVSSGTSASAGRASAGSLSSFGGSSSGSSFSSATPTTYSYTGTPGPYTASPTAFGRGPEHGQGMLYQPLHLQGPGQAYSTGGTGEGTVAVPAQALARIVRPDVTVPVDVKREWDREDIDADELRGPGVDTGEGPREAPKNRPAQAPQGARLRAGLAPWLPLLLLPLRLRDLPPIQHAHIPPPPPPRPSIIRIPVPAPRRARLRPTHLRAIVMREGTAGYLSTLICIPRPRRRCRLGLVVRHPHDHSTSWHPIPVLATVRTIRARAPRTHSRITGSIRTPRISIDGKCRGKGKGMRADTDTGTERRR</sequence>
<feature type="compositionally biased region" description="Basic and acidic residues" evidence="3">
    <location>
        <begin position="39"/>
        <end position="48"/>
    </location>
</feature>
<comment type="subcellular location">
    <subcellularLocation>
        <location evidence="1">Nucleus</location>
    </subcellularLocation>
</comment>
<dbReference type="EMBL" id="JACAZI010000013">
    <property type="protein sequence ID" value="KAF7345709.1"/>
    <property type="molecule type" value="Genomic_DNA"/>
</dbReference>
<dbReference type="GO" id="GO:0008270">
    <property type="term" value="F:zinc ion binding"/>
    <property type="evidence" value="ECO:0007669"/>
    <property type="project" value="InterPro"/>
</dbReference>
<dbReference type="Pfam" id="PF00172">
    <property type="entry name" value="Zn_clus"/>
    <property type="match status" value="1"/>
</dbReference>
<evidence type="ECO:0000256" key="3">
    <source>
        <dbReference type="SAM" id="MobiDB-lite"/>
    </source>
</evidence>
<feature type="compositionally biased region" description="Low complexity" evidence="3">
    <location>
        <begin position="234"/>
        <end position="253"/>
    </location>
</feature>
<feature type="region of interest" description="Disordered" evidence="3">
    <location>
        <begin position="157"/>
        <end position="477"/>
    </location>
</feature>
<dbReference type="PROSITE" id="PS00463">
    <property type="entry name" value="ZN2_CY6_FUNGAL_1"/>
    <property type="match status" value="1"/>
</dbReference>
<feature type="compositionally biased region" description="Low complexity" evidence="3">
    <location>
        <begin position="361"/>
        <end position="384"/>
    </location>
</feature>
<evidence type="ECO:0000313" key="6">
    <source>
        <dbReference type="Proteomes" id="UP000620124"/>
    </source>
</evidence>
<dbReference type="InterPro" id="IPR001138">
    <property type="entry name" value="Zn2Cys6_DnaBD"/>
</dbReference>
<feature type="region of interest" description="Disordered" evidence="3">
    <location>
        <begin position="723"/>
        <end position="748"/>
    </location>
</feature>
<feature type="region of interest" description="Disordered" evidence="3">
    <location>
        <begin position="558"/>
        <end position="591"/>
    </location>
</feature>
<feature type="compositionally biased region" description="Polar residues" evidence="3">
    <location>
        <begin position="169"/>
        <end position="181"/>
    </location>
</feature>
<accession>A0A8H6XSM4</accession>
<evidence type="ECO:0000256" key="2">
    <source>
        <dbReference type="ARBA" id="ARBA00023242"/>
    </source>
</evidence>
<dbReference type="GO" id="GO:0000981">
    <property type="term" value="F:DNA-binding transcription factor activity, RNA polymerase II-specific"/>
    <property type="evidence" value="ECO:0007669"/>
    <property type="project" value="InterPro"/>
</dbReference>
<evidence type="ECO:0000313" key="5">
    <source>
        <dbReference type="EMBL" id="KAF7345709.1"/>
    </source>
</evidence>
<dbReference type="Proteomes" id="UP000620124">
    <property type="component" value="Unassembled WGS sequence"/>
</dbReference>
<gene>
    <name evidence="5" type="ORF">MVEN_01590900</name>
</gene>
<dbReference type="PANTHER" id="PTHR31001:SF90">
    <property type="entry name" value="CENTROMERE DNA-BINDING PROTEIN COMPLEX CBF3 SUBUNIT B"/>
    <property type="match status" value="1"/>
</dbReference>
<name>A0A8H6XSM4_9AGAR</name>